<comment type="caution">
    <text evidence="1">The sequence shown here is derived from an EMBL/GenBank/DDBJ whole genome shotgun (WGS) entry which is preliminary data.</text>
</comment>
<name>A0A2S8FZP5_9BACT</name>
<gene>
    <name evidence="1" type="ORF">C5Y83_06840</name>
</gene>
<reference evidence="1 2" key="1">
    <citation type="submission" date="2018-02" db="EMBL/GenBank/DDBJ databases">
        <title>Comparative genomes isolates from brazilian mangrove.</title>
        <authorList>
            <person name="Araujo J.E."/>
            <person name="Taketani R.G."/>
            <person name="Silva M.C.P."/>
            <person name="Loureco M.V."/>
            <person name="Andreote F.D."/>
        </authorList>
    </citation>
    <scope>NUCLEOTIDE SEQUENCE [LARGE SCALE GENOMIC DNA]</scope>
    <source>
        <strain evidence="1 2">Hex-1 MGV</strain>
    </source>
</reference>
<sequence>MGIDRNIAVCLIPLSALLATGCFPSYPPGSSKYTNNLLVDNGIVYEHAVLTQVAALCSHDVAY</sequence>
<evidence type="ECO:0000313" key="1">
    <source>
        <dbReference type="EMBL" id="PQO37656.1"/>
    </source>
</evidence>
<dbReference type="Proteomes" id="UP000238322">
    <property type="component" value="Unassembled WGS sequence"/>
</dbReference>
<organism evidence="1 2">
    <name type="scientific">Blastopirellula marina</name>
    <dbReference type="NCBI Taxonomy" id="124"/>
    <lineage>
        <taxon>Bacteria</taxon>
        <taxon>Pseudomonadati</taxon>
        <taxon>Planctomycetota</taxon>
        <taxon>Planctomycetia</taxon>
        <taxon>Pirellulales</taxon>
        <taxon>Pirellulaceae</taxon>
        <taxon>Blastopirellula</taxon>
    </lineage>
</organism>
<accession>A0A2S8FZP5</accession>
<proteinExistence type="predicted"/>
<dbReference type="AlphaFoldDB" id="A0A2S8FZP5"/>
<dbReference type="RefSeq" id="WP_105328905.1">
    <property type="nucleotide sequence ID" value="NZ_PUHY01000005.1"/>
</dbReference>
<dbReference type="OrthoDB" id="9983199at2"/>
<dbReference type="EMBL" id="PUHY01000005">
    <property type="protein sequence ID" value="PQO37656.1"/>
    <property type="molecule type" value="Genomic_DNA"/>
</dbReference>
<dbReference type="PROSITE" id="PS51257">
    <property type="entry name" value="PROKAR_LIPOPROTEIN"/>
    <property type="match status" value="1"/>
</dbReference>
<evidence type="ECO:0000313" key="2">
    <source>
        <dbReference type="Proteomes" id="UP000238322"/>
    </source>
</evidence>
<protein>
    <submittedName>
        <fullName evidence="1">Uncharacterized protein</fullName>
    </submittedName>
</protein>